<dbReference type="CDD" id="cd13982">
    <property type="entry name" value="STKc_IRE1"/>
    <property type="match status" value="1"/>
</dbReference>
<comment type="catalytic activity">
    <reaction evidence="18">
        <text>L-seryl-[protein] + ATP = O-phospho-L-seryl-[protein] + ADP + H(+)</text>
        <dbReference type="Rhea" id="RHEA:17989"/>
        <dbReference type="Rhea" id="RHEA-COMP:9863"/>
        <dbReference type="Rhea" id="RHEA-COMP:11604"/>
        <dbReference type="ChEBI" id="CHEBI:15378"/>
        <dbReference type="ChEBI" id="CHEBI:29999"/>
        <dbReference type="ChEBI" id="CHEBI:30616"/>
        <dbReference type="ChEBI" id="CHEBI:83421"/>
        <dbReference type="ChEBI" id="CHEBI:456216"/>
        <dbReference type="EC" id="2.7.11.1"/>
    </reaction>
    <physiologicalReaction direction="left-to-right" evidence="18">
        <dbReference type="Rhea" id="RHEA:17990"/>
    </physiologicalReaction>
</comment>
<dbReference type="PANTHER" id="PTHR13954">
    <property type="entry name" value="IRE1-RELATED"/>
    <property type="match status" value="1"/>
</dbReference>
<reference evidence="23 24" key="1">
    <citation type="journal article" date="2007" name="Proc. Natl. Acad. Sci. U.S.A.">
        <title>Independent sorting-out of thousands of duplicated gene pairs in two yeast species descended from a whole-genome duplication.</title>
        <authorList>
            <person name="Scannell D.R."/>
            <person name="Frank A.C."/>
            <person name="Conant G.C."/>
            <person name="Byrne K.P."/>
            <person name="Woolfit M."/>
            <person name="Wolfe K.H."/>
        </authorList>
    </citation>
    <scope>NUCLEOTIDE SEQUENCE [LARGE SCALE GENOMIC DNA]</scope>
    <source>
        <strain evidence="24">ATCC 22028 / DSM 70294 / BCRC 21397 / CBS 2163 / NBRC 10782 / NRRL Y-8283 / UCD 57-17</strain>
    </source>
</reference>
<dbReference type="GO" id="GO:0005634">
    <property type="term" value="C:nucleus"/>
    <property type="evidence" value="ECO:0007669"/>
    <property type="project" value="EnsemblFungi"/>
</dbReference>
<dbReference type="GO" id="GO:0006020">
    <property type="term" value="P:inositol metabolic process"/>
    <property type="evidence" value="ECO:0007669"/>
    <property type="project" value="EnsemblFungi"/>
</dbReference>
<dbReference type="GO" id="GO:0070059">
    <property type="term" value="P:intrinsic apoptotic signaling pathway in response to endoplasmic reticulum stress"/>
    <property type="evidence" value="ECO:0007669"/>
    <property type="project" value="TreeGrafter"/>
</dbReference>
<dbReference type="FunFam" id="1.10.510.10:FF:000572">
    <property type="entry name" value="Serine/threonine-protein kinase/endoribonuclease IRE1"/>
    <property type="match status" value="1"/>
</dbReference>
<evidence type="ECO:0000256" key="11">
    <source>
        <dbReference type="ARBA" id="ARBA00022801"/>
    </source>
</evidence>
<protein>
    <recommendedName>
        <fullName evidence="3">non-specific serine/threonine protein kinase</fullName>
        <ecNumber evidence="3">2.7.11.1</ecNumber>
    </recommendedName>
</protein>
<dbReference type="InterPro" id="IPR011047">
    <property type="entry name" value="Quinoprotein_ADH-like_sf"/>
</dbReference>
<dbReference type="PhylomeDB" id="A7TTK3"/>
<dbReference type="CDD" id="cd09769">
    <property type="entry name" value="Luminal_IRE1"/>
    <property type="match status" value="1"/>
</dbReference>
<evidence type="ECO:0000259" key="21">
    <source>
        <dbReference type="PROSITE" id="PS50011"/>
    </source>
</evidence>
<evidence type="ECO:0000256" key="8">
    <source>
        <dbReference type="ARBA" id="ARBA00022729"/>
    </source>
</evidence>
<keyword evidence="13" id="KW-0460">Magnesium</keyword>
<evidence type="ECO:0000256" key="20">
    <source>
        <dbReference type="SAM" id="Phobius"/>
    </source>
</evidence>
<keyword evidence="14 20" id="KW-1133">Transmembrane helix</keyword>
<dbReference type="SMART" id="SM00220">
    <property type="entry name" value="S_TKc"/>
    <property type="match status" value="1"/>
</dbReference>
<evidence type="ECO:0000259" key="22">
    <source>
        <dbReference type="PROSITE" id="PS51392"/>
    </source>
</evidence>
<evidence type="ECO:0000256" key="7">
    <source>
        <dbReference type="ARBA" id="ARBA00022723"/>
    </source>
</evidence>
<dbReference type="Pfam" id="PF06479">
    <property type="entry name" value="Ribonuc_2-5A"/>
    <property type="match status" value="1"/>
</dbReference>
<dbReference type="Proteomes" id="UP000000267">
    <property type="component" value="Unassembled WGS sequence"/>
</dbReference>
<evidence type="ECO:0000313" key="23">
    <source>
        <dbReference type="EMBL" id="EDO14403.1"/>
    </source>
</evidence>
<evidence type="ECO:0000256" key="6">
    <source>
        <dbReference type="ARBA" id="ARBA00022692"/>
    </source>
</evidence>
<dbReference type="GO" id="GO:1990604">
    <property type="term" value="C:IRE1-TRAF2-ASK1 complex"/>
    <property type="evidence" value="ECO:0007669"/>
    <property type="project" value="TreeGrafter"/>
</dbReference>
<evidence type="ECO:0000256" key="15">
    <source>
        <dbReference type="ARBA" id="ARBA00023136"/>
    </source>
</evidence>
<dbReference type="OMA" id="IRYYCSE"/>
<feature type="transmembrane region" description="Helical" evidence="20">
    <location>
        <begin position="18"/>
        <end position="36"/>
    </location>
</feature>
<dbReference type="RefSeq" id="XP_001642261.1">
    <property type="nucleotide sequence ID" value="XM_001642211.1"/>
</dbReference>
<keyword evidence="4" id="KW-0723">Serine/threonine-protein kinase</keyword>
<dbReference type="PROSITE" id="PS50011">
    <property type="entry name" value="PROTEIN_KINASE_DOM"/>
    <property type="match status" value="1"/>
</dbReference>
<keyword evidence="15 20" id="KW-0472">Membrane</keyword>
<comment type="catalytic activity">
    <reaction evidence="17">
        <text>L-threonyl-[protein] + ATP = O-phospho-L-threonyl-[protein] + ADP + H(+)</text>
        <dbReference type="Rhea" id="RHEA:46608"/>
        <dbReference type="Rhea" id="RHEA-COMP:11060"/>
        <dbReference type="Rhea" id="RHEA-COMP:11605"/>
        <dbReference type="ChEBI" id="CHEBI:15378"/>
        <dbReference type="ChEBI" id="CHEBI:30013"/>
        <dbReference type="ChEBI" id="CHEBI:30616"/>
        <dbReference type="ChEBI" id="CHEBI:61977"/>
        <dbReference type="ChEBI" id="CHEBI:456216"/>
        <dbReference type="EC" id="2.7.11.1"/>
    </reaction>
    <physiologicalReaction direction="left-to-right" evidence="17">
        <dbReference type="Rhea" id="RHEA:46609"/>
    </physiologicalReaction>
</comment>
<keyword evidence="9" id="KW-0547">Nucleotide-binding</keyword>
<keyword evidence="7" id="KW-0479">Metal-binding</keyword>
<evidence type="ECO:0000256" key="13">
    <source>
        <dbReference type="ARBA" id="ARBA00022842"/>
    </source>
</evidence>
<keyword evidence="11" id="KW-0378">Hydrolase</keyword>
<dbReference type="SUPFAM" id="SSF56112">
    <property type="entry name" value="Protein kinase-like (PK-like)"/>
    <property type="match status" value="1"/>
</dbReference>
<dbReference type="InterPro" id="IPR038357">
    <property type="entry name" value="KEN_sf"/>
</dbReference>
<evidence type="ECO:0000256" key="4">
    <source>
        <dbReference type="ARBA" id="ARBA00022527"/>
    </source>
</evidence>
<dbReference type="SMART" id="SM00580">
    <property type="entry name" value="PUG"/>
    <property type="match status" value="1"/>
</dbReference>
<dbReference type="GO" id="GO:0004674">
    <property type="term" value="F:protein serine/threonine kinase activity"/>
    <property type="evidence" value="ECO:0007669"/>
    <property type="project" value="UniProtKB-KW"/>
</dbReference>
<comment type="cofactor">
    <cofactor evidence="1">
        <name>Mg(2+)</name>
        <dbReference type="ChEBI" id="CHEBI:18420"/>
    </cofactor>
</comment>
<dbReference type="SUPFAM" id="SSF50998">
    <property type="entry name" value="Quinoprotein alcohol dehydrogenase-like"/>
    <property type="match status" value="1"/>
</dbReference>
<dbReference type="Gene3D" id="1.10.510.10">
    <property type="entry name" value="Transferase(Phosphotransferase) domain 1"/>
    <property type="match status" value="1"/>
</dbReference>
<dbReference type="GO" id="GO:0031505">
    <property type="term" value="P:fungal-type cell wall organization"/>
    <property type="evidence" value="ECO:0007669"/>
    <property type="project" value="EnsemblFungi"/>
</dbReference>
<evidence type="ECO:0000256" key="19">
    <source>
        <dbReference type="SAM" id="MobiDB-lite"/>
    </source>
</evidence>
<feature type="compositionally biased region" description="Basic residues" evidence="19">
    <location>
        <begin position="791"/>
        <end position="805"/>
    </location>
</feature>
<dbReference type="InParanoid" id="A7TTK3"/>
<dbReference type="PROSITE" id="PS00108">
    <property type="entry name" value="PROTEIN_KINASE_ST"/>
    <property type="match status" value="1"/>
</dbReference>
<dbReference type="InterPro" id="IPR008271">
    <property type="entry name" value="Ser/Thr_kinase_AS"/>
</dbReference>
<name>A7TTK3_VANPO</name>
<sequence>MMLLYNNTTISRNIHIPWLWLFIFISTLISYTFAYYDNDITSTTQIGRIRNTRAKRSKNINSRYKKRKIVNSNVNSVTSTTVIPRVSKTSRKKLYSSPTSSSSSISTFKSTFSSNSGDNDNNYKNKSNSNGNSHHQMNGYFTIPAKNEFFSTTSKKASNSIFSSTTYDFNKYPIKKIGPSSSIYRRKANMMIPYNNDASLDNFSIQDIVLVSDLKGGLHAVNRYTGENLWSLNHIDENYSTLSIQDPNYNVTTSVNHNKNNETLIIEPFGDGNIYFFNIFQGLTKLPISIHQLIMSSPMNLKTNFIIDDIGTIIEEEKTYTGSRQTSMFTIDLITGTVISAFGFGTENKIYVKEDVIQENLIKIGRTTYELEIHSSDSPSYNVTYTTWQQNSLDLHLSNNYDNPKDGICICPVKTEKNNFYSIMAMDTGLNDVKWVSDEISPSIINNIFDVFKNNDTNENILIQHPFQKFKDNKKEENVDKVYIDLLENNSWIALSDKHFPSFVDSAKYSRYTQREMKLGDGFDYDMKLRILRNQRIFKSAIRGVHFLNNKKKNHYYNYHLASDNNLLMLPYDDEHYLHVEDGDVYINKDFDEDTTIHRNRIKTKRNLVDYEAVERRTSNEFDENDDDLRNYFSPEEFQAYKRRVHQQIAKQFFEESRNSESLFHFAKNFIYKVIETGFLLIALIFVMVLLQKFEILPPLNSFFRSSGLLPVREVHSNIDNDELLHEPNHIDNNFIEKNPTNEASDEINMEISKTSTSASTRSSNFTDSSSSKTLLNTDDTDTINLGNSDKRRKRKNKKGKKKQTIVKITDDEMSETKVHVNQMNGQLTAVSTEDYNGDDSLRSLSVSEKVLGYGSSGTVVYQGEFQGRPVAVKRMLIDFCDIATREIDLLTESDDHPNVIRYYCSEYTEKFLYIALELCNSTLEDLIDTRIKFPDLELSSMNEPPSGPLISDLNSIAILQQIAAGVAHLHLLKIIHRDLKPQNILVSTSKKLVEGHTQNQFYINTNNVRILISDFGLCKKLDADKSSFQTNTNNAAGTTGWRAPELLDSNRRKLQPIQEDSEHDKSSNINSSMESFYDPFTKLRLTRAIDIFSLGCVFYYVLSNGQHPFGDRYMREANIIKGNYSLHDLDSTVGNPALVIEAKDLIEKMLDNDPLKRPSASNVLKHPLFWSASKKLQFLLKISDRFEFERRDPPSPLLLTLESHASKVIENGDWTSKFNSLFIDNLGRYRKYHGEMLMDLLRSLRNKYHHYNDMPQKLMNEIGQLPDGFYNYFLKKFPNLLIEIYIMASENLSDDRSFKEYL</sequence>
<dbReference type="FunCoup" id="A7TTK3">
    <property type="interactions" value="164"/>
</dbReference>
<dbReference type="GO" id="GO:0036498">
    <property type="term" value="P:IRE1-mediated unfolded protein response"/>
    <property type="evidence" value="ECO:0007669"/>
    <property type="project" value="EnsemblFungi"/>
</dbReference>
<dbReference type="GeneID" id="5542391"/>
<comment type="subcellular location">
    <subcellularLocation>
        <location evidence="2">Membrane</location>
        <topology evidence="2">Single-pass type I membrane protein</topology>
    </subcellularLocation>
</comment>
<gene>
    <name evidence="23" type="ORF">Kpol_209p1</name>
</gene>
<dbReference type="GO" id="GO:1990332">
    <property type="term" value="C:Ire1 complex"/>
    <property type="evidence" value="ECO:0007669"/>
    <property type="project" value="EnsemblFungi"/>
</dbReference>
<dbReference type="GO" id="GO:0051082">
    <property type="term" value="F:unfolded protein binding"/>
    <property type="evidence" value="ECO:0007669"/>
    <property type="project" value="EnsemblFungi"/>
</dbReference>
<evidence type="ECO:0000256" key="3">
    <source>
        <dbReference type="ARBA" id="ARBA00012513"/>
    </source>
</evidence>
<dbReference type="KEGG" id="vpo:Kpol_209p1"/>
<dbReference type="GO" id="GO:0016787">
    <property type="term" value="F:hydrolase activity"/>
    <property type="evidence" value="ECO:0007669"/>
    <property type="project" value="UniProtKB-KW"/>
</dbReference>
<feature type="region of interest" description="Disordered" evidence="19">
    <location>
        <begin position="93"/>
        <end position="138"/>
    </location>
</feature>
<dbReference type="eggNOG" id="KOG1027">
    <property type="taxonomic scope" value="Eukaryota"/>
</dbReference>
<accession>A7TTK3</accession>
<proteinExistence type="predicted"/>
<evidence type="ECO:0000256" key="18">
    <source>
        <dbReference type="ARBA" id="ARBA00048977"/>
    </source>
</evidence>
<dbReference type="InterPro" id="IPR000719">
    <property type="entry name" value="Prot_kinase_dom"/>
</dbReference>
<dbReference type="GO" id="GO:0005524">
    <property type="term" value="F:ATP binding"/>
    <property type="evidence" value="ECO:0007669"/>
    <property type="project" value="UniProtKB-KW"/>
</dbReference>
<feature type="domain" description="KEN" evidence="22">
    <location>
        <begin position="1173"/>
        <end position="1303"/>
    </location>
</feature>
<dbReference type="FunFam" id="3.30.200.20:FF:000077">
    <property type="entry name" value="Putative Serine/threonine-protein kinase/endoribonuclease IRE1"/>
    <property type="match status" value="1"/>
</dbReference>
<keyword evidence="8" id="KW-0732">Signal</keyword>
<evidence type="ECO:0000256" key="12">
    <source>
        <dbReference type="ARBA" id="ARBA00022840"/>
    </source>
</evidence>
<dbReference type="OrthoDB" id="63989at2759"/>
<evidence type="ECO:0000313" key="24">
    <source>
        <dbReference type="Proteomes" id="UP000000267"/>
    </source>
</evidence>
<dbReference type="EMBL" id="DS480582">
    <property type="protein sequence ID" value="EDO14403.1"/>
    <property type="molecule type" value="Genomic_DNA"/>
</dbReference>
<evidence type="ECO:0000256" key="10">
    <source>
        <dbReference type="ARBA" id="ARBA00022777"/>
    </source>
</evidence>
<dbReference type="GO" id="GO:0042802">
    <property type="term" value="F:identical protein binding"/>
    <property type="evidence" value="ECO:0007669"/>
    <property type="project" value="EnsemblFungi"/>
</dbReference>
<dbReference type="GO" id="GO:0006397">
    <property type="term" value="P:mRNA processing"/>
    <property type="evidence" value="ECO:0007669"/>
    <property type="project" value="InterPro"/>
</dbReference>
<evidence type="ECO:0000256" key="17">
    <source>
        <dbReference type="ARBA" id="ARBA00048659"/>
    </source>
</evidence>
<dbReference type="InterPro" id="IPR010513">
    <property type="entry name" value="KEN_dom"/>
</dbReference>
<evidence type="ECO:0000256" key="14">
    <source>
        <dbReference type="ARBA" id="ARBA00022989"/>
    </source>
</evidence>
<evidence type="ECO:0000256" key="2">
    <source>
        <dbReference type="ARBA" id="ARBA00004479"/>
    </source>
</evidence>
<feature type="compositionally biased region" description="Low complexity" evidence="19">
    <location>
        <begin position="96"/>
        <end position="133"/>
    </location>
</feature>
<evidence type="ECO:0000256" key="16">
    <source>
        <dbReference type="ARBA" id="ARBA00023180"/>
    </source>
</evidence>
<dbReference type="Pfam" id="PF00069">
    <property type="entry name" value="Pkinase"/>
    <property type="match status" value="2"/>
</dbReference>
<feature type="compositionally biased region" description="Low complexity" evidence="19">
    <location>
        <begin position="753"/>
        <end position="778"/>
    </location>
</feature>
<evidence type="ECO:0000256" key="9">
    <source>
        <dbReference type="ARBA" id="ARBA00022741"/>
    </source>
</evidence>
<evidence type="ECO:0000256" key="1">
    <source>
        <dbReference type="ARBA" id="ARBA00001946"/>
    </source>
</evidence>
<keyword evidence="24" id="KW-1185">Reference proteome</keyword>
<dbReference type="Gene3D" id="1.20.1440.180">
    <property type="entry name" value="KEN domain"/>
    <property type="match status" value="1"/>
</dbReference>
<feature type="region of interest" description="Disordered" evidence="19">
    <location>
        <begin position="753"/>
        <end position="805"/>
    </location>
</feature>
<dbReference type="CDD" id="cd10422">
    <property type="entry name" value="RNase_Ire1"/>
    <property type="match status" value="1"/>
</dbReference>
<dbReference type="PROSITE" id="PS51392">
    <property type="entry name" value="KEN"/>
    <property type="match status" value="1"/>
</dbReference>
<keyword evidence="12" id="KW-0067">ATP-binding</keyword>
<dbReference type="STRING" id="436907.A7TTK3"/>
<keyword evidence="10" id="KW-0418">Kinase</keyword>
<dbReference type="EC" id="2.7.11.1" evidence="3"/>
<keyword evidence="6 20" id="KW-0812">Transmembrane</keyword>
<organism evidence="24">
    <name type="scientific">Vanderwaltozyma polyspora (strain ATCC 22028 / DSM 70294 / BCRC 21397 / CBS 2163 / NBRC 10782 / NRRL Y-8283 / UCD 57-17)</name>
    <name type="common">Kluyveromyces polysporus</name>
    <dbReference type="NCBI Taxonomy" id="436907"/>
    <lineage>
        <taxon>Eukaryota</taxon>
        <taxon>Fungi</taxon>
        <taxon>Dikarya</taxon>
        <taxon>Ascomycota</taxon>
        <taxon>Saccharomycotina</taxon>
        <taxon>Saccharomycetes</taxon>
        <taxon>Saccharomycetales</taxon>
        <taxon>Saccharomycetaceae</taxon>
        <taxon>Vanderwaltozyma</taxon>
    </lineage>
</organism>
<dbReference type="GO" id="GO:0034067">
    <property type="term" value="P:protein localization to Golgi apparatus"/>
    <property type="evidence" value="ECO:0007669"/>
    <property type="project" value="EnsemblFungi"/>
</dbReference>
<dbReference type="Gene3D" id="3.30.200.20">
    <property type="entry name" value="Phosphorylase Kinase, domain 1"/>
    <property type="match status" value="1"/>
</dbReference>
<dbReference type="InterPro" id="IPR011009">
    <property type="entry name" value="Kinase-like_dom_sf"/>
</dbReference>
<dbReference type="InterPro" id="IPR045133">
    <property type="entry name" value="IRE1/2-like"/>
</dbReference>
<keyword evidence="5" id="KW-0808">Transferase</keyword>
<dbReference type="GO" id="GO:0004521">
    <property type="term" value="F:RNA endonuclease activity"/>
    <property type="evidence" value="ECO:0007669"/>
    <property type="project" value="EnsemblFungi"/>
</dbReference>
<dbReference type="GO" id="GO:0046872">
    <property type="term" value="F:metal ion binding"/>
    <property type="evidence" value="ECO:0007669"/>
    <property type="project" value="UniProtKB-KW"/>
</dbReference>
<dbReference type="PANTHER" id="PTHR13954:SF6">
    <property type="entry name" value="NON-SPECIFIC SERINE_THREONINE PROTEIN KINASE"/>
    <property type="match status" value="1"/>
</dbReference>
<evidence type="ECO:0000256" key="5">
    <source>
        <dbReference type="ARBA" id="ARBA00022679"/>
    </source>
</evidence>
<keyword evidence="16" id="KW-0325">Glycoprotein</keyword>
<feature type="domain" description="Protein kinase" evidence="21">
    <location>
        <begin position="846"/>
        <end position="1170"/>
    </location>
</feature>
<dbReference type="HOGENOM" id="CLU_004875_2_1_1"/>